<dbReference type="AlphaFoldDB" id="F4G296"/>
<dbReference type="eggNOG" id="arCOG07849">
    <property type="taxonomic scope" value="Archaea"/>
</dbReference>
<evidence type="ECO:0000313" key="3">
    <source>
        <dbReference type="Proteomes" id="UP000007812"/>
    </source>
</evidence>
<dbReference type="Proteomes" id="UP000007812">
    <property type="component" value="Chromosome"/>
</dbReference>
<organism evidence="2 3">
    <name type="scientific">Metallosphaera cuprina (strain Ar-4)</name>
    <dbReference type="NCBI Taxonomy" id="1006006"/>
    <lineage>
        <taxon>Archaea</taxon>
        <taxon>Thermoproteota</taxon>
        <taxon>Thermoprotei</taxon>
        <taxon>Sulfolobales</taxon>
        <taxon>Sulfolobaceae</taxon>
        <taxon>Metallosphaera</taxon>
    </lineage>
</organism>
<dbReference type="PATRIC" id="fig|1006006.8.peg.837"/>
<sequence length="110" mass="12918">MKTVKYEVTGRIEDNGKTTTLKRKYRHLKNAREFVRALLGREVNWSEEKEKIVAEYKSQGISYRFEIVKQRIERPKSETKGGKGKEKTEAKPKEEEKKTNETEKAEQGKN</sequence>
<gene>
    <name evidence="2" type="ordered locus">Mcup_0839</name>
</gene>
<accession>F4G296</accession>
<reference evidence="2 3" key="1">
    <citation type="journal article" date="2011" name="J. Bacteriol.">
        <title>Complete genome sequence of Metallosphaera cuprina, a metal sulfide-oxidizing archaeon from a hot spring.</title>
        <authorList>
            <person name="Liu L.J."/>
            <person name="You X.Y."/>
            <person name="Zheng H."/>
            <person name="Wang S."/>
            <person name="Jiang C.Y."/>
            <person name="Liu S.J."/>
        </authorList>
    </citation>
    <scope>NUCLEOTIDE SEQUENCE [LARGE SCALE GENOMIC DNA]</scope>
    <source>
        <strain evidence="2 3">Ar-4</strain>
    </source>
</reference>
<dbReference type="HOGENOM" id="CLU_2165255_0_0_2"/>
<dbReference type="RefSeq" id="WP_013737442.1">
    <property type="nucleotide sequence ID" value="NC_015435.1"/>
</dbReference>
<proteinExistence type="predicted"/>
<dbReference type="OrthoDB" id="34682at2157"/>
<evidence type="ECO:0000256" key="1">
    <source>
        <dbReference type="SAM" id="MobiDB-lite"/>
    </source>
</evidence>
<evidence type="ECO:0000313" key="2">
    <source>
        <dbReference type="EMBL" id="AEB94944.1"/>
    </source>
</evidence>
<keyword evidence="3" id="KW-1185">Reference proteome</keyword>
<feature type="region of interest" description="Disordered" evidence="1">
    <location>
        <begin position="70"/>
        <end position="110"/>
    </location>
</feature>
<dbReference type="GeneID" id="10493030"/>
<name>F4G296_METCR</name>
<protein>
    <submittedName>
        <fullName evidence="2">Uncharacterized protein</fullName>
    </submittedName>
</protein>
<dbReference type="EMBL" id="CP002656">
    <property type="protein sequence ID" value="AEB94944.1"/>
    <property type="molecule type" value="Genomic_DNA"/>
</dbReference>
<dbReference type="KEGG" id="mcn:Mcup_0839"/>